<keyword evidence="2" id="KW-1185">Reference proteome</keyword>
<dbReference type="AlphaFoldDB" id="H0I276"/>
<reference evidence="1 2" key="1">
    <citation type="journal article" date="2012" name="J. Bacteriol.">
        <title>Draft Genome Sequence of Mesorhizobium alhagi CCNWXJ12-2T, a Novel Salt-Resistant Species Isolated from the Desert of Northwestern China.</title>
        <authorList>
            <person name="Zhou M."/>
            <person name="Chen W."/>
            <person name="Chen H."/>
            <person name="Wei G."/>
        </authorList>
    </citation>
    <scope>NUCLEOTIDE SEQUENCE [LARGE SCALE GENOMIC DNA]</scope>
    <source>
        <strain evidence="1 2">CCNWXJ12-2</strain>
    </source>
</reference>
<organism evidence="1 2">
    <name type="scientific">Mesorhizobium alhagi CCNWXJ12-2</name>
    <dbReference type="NCBI Taxonomy" id="1107882"/>
    <lineage>
        <taxon>Bacteria</taxon>
        <taxon>Pseudomonadati</taxon>
        <taxon>Pseudomonadota</taxon>
        <taxon>Alphaproteobacteria</taxon>
        <taxon>Hyphomicrobiales</taxon>
        <taxon>Phyllobacteriaceae</taxon>
        <taxon>Allomesorhizobium</taxon>
    </lineage>
</organism>
<proteinExistence type="predicted"/>
<evidence type="ECO:0000313" key="2">
    <source>
        <dbReference type="Proteomes" id="UP000003250"/>
    </source>
</evidence>
<sequence length="53" mass="5773">MDKARSDLSESALHLPQLERIDQFDCREAADASEMVETCRFLDAAESGGGSVN</sequence>
<dbReference type="Proteomes" id="UP000003250">
    <property type="component" value="Unassembled WGS sequence"/>
</dbReference>
<dbReference type="PATRIC" id="fig|1107882.3.peg.6352"/>
<evidence type="ECO:0000313" key="1">
    <source>
        <dbReference type="EMBL" id="EHK52962.1"/>
    </source>
</evidence>
<accession>H0I276</accession>
<gene>
    <name evidence="1" type="ORF">MAXJ12_32869</name>
</gene>
<dbReference type="EMBL" id="AHAM01000297">
    <property type="protein sequence ID" value="EHK52962.1"/>
    <property type="molecule type" value="Genomic_DNA"/>
</dbReference>
<protein>
    <submittedName>
        <fullName evidence="1">Uncharacterized protein</fullName>
    </submittedName>
</protein>
<name>H0I276_9HYPH</name>